<gene>
    <name evidence="18" type="ORF">PLOB_00006122</name>
</gene>
<dbReference type="InterPro" id="IPR012340">
    <property type="entry name" value="NA-bd_OB-fold"/>
</dbReference>
<keyword evidence="9 15" id="KW-0238">DNA-binding</keyword>
<evidence type="ECO:0000256" key="11">
    <source>
        <dbReference type="ARBA" id="ARBA00023242"/>
    </source>
</evidence>
<evidence type="ECO:0000256" key="15">
    <source>
        <dbReference type="RuleBase" id="RU004070"/>
    </source>
</evidence>
<feature type="domain" description="MCM C-terminal AAA(+) ATPase" evidence="17">
    <location>
        <begin position="305"/>
        <end position="508"/>
    </location>
</feature>
<dbReference type="SUPFAM" id="SSF50249">
    <property type="entry name" value="Nucleic acid-binding proteins"/>
    <property type="match status" value="1"/>
</dbReference>
<proteinExistence type="inferred from homology"/>
<keyword evidence="7" id="KW-0347">Helicase</keyword>
<comment type="caution">
    <text evidence="18">The sequence shown here is derived from an EMBL/GenBank/DDBJ whole genome shotgun (WGS) entry which is preliminary data.</text>
</comment>
<evidence type="ECO:0000256" key="2">
    <source>
        <dbReference type="ARBA" id="ARBA00008010"/>
    </source>
</evidence>
<dbReference type="InterPro" id="IPR001208">
    <property type="entry name" value="MCM_dom"/>
</dbReference>
<feature type="region of interest" description="Disordered" evidence="16">
    <location>
        <begin position="658"/>
        <end position="694"/>
    </location>
</feature>
<accession>A0ABN8QLC8</accession>
<reference evidence="18 19" key="1">
    <citation type="submission" date="2022-05" db="EMBL/GenBank/DDBJ databases">
        <authorList>
            <consortium name="Genoscope - CEA"/>
            <person name="William W."/>
        </authorList>
    </citation>
    <scope>NUCLEOTIDE SEQUENCE [LARGE SCALE GENOMIC DNA]</scope>
</reference>
<dbReference type="SUPFAM" id="SSF52540">
    <property type="entry name" value="P-loop containing nucleoside triphosphate hydrolases"/>
    <property type="match status" value="1"/>
</dbReference>
<dbReference type="CDD" id="cd17760">
    <property type="entry name" value="MCM9"/>
    <property type="match status" value="1"/>
</dbReference>
<organism evidence="18 19">
    <name type="scientific">Porites lobata</name>
    <dbReference type="NCBI Taxonomy" id="104759"/>
    <lineage>
        <taxon>Eukaryota</taxon>
        <taxon>Metazoa</taxon>
        <taxon>Cnidaria</taxon>
        <taxon>Anthozoa</taxon>
        <taxon>Hexacorallia</taxon>
        <taxon>Scleractinia</taxon>
        <taxon>Fungiina</taxon>
        <taxon>Poritidae</taxon>
        <taxon>Porites</taxon>
    </lineage>
</organism>
<keyword evidence="4 15" id="KW-0547">Nucleotide-binding</keyword>
<dbReference type="PANTHER" id="PTHR11630:SF48">
    <property type="entry name" value="DNA HELICASE MCM9"/>
    <property type="match status" value="1"/>
</dbReference>
<evidence type="ECO:0000256" key="4">
    <source>
        <dbReference type="ARBA" id="ARBA00022741"/>
    </source>
</evidence>
<dbReference type="EC" id="3.6.4.12" evidence="3"/>
<evidence type="ECO:0000256" key="14">
    <source>
        <dbReference type="ARBA" id="ARBA00047995"/>
    </source>
</evidence>
<evidence type="ECO:0000256" key="7">
    <source>
        <dbReference type="ARBA" id="ARBA00022806"/>
    </source>
</evidence>
<evidence type="ECO:0000256" key="8">
    <source>
        <dbReference type="ARBA" id="ARBA00022840"/>
    </source>
</evidence>
<evidence type="ECO:0000313" key="18">
    <source>
        <dbReference type="EMBL" id="CAH3164121.1"/>
    </source>
</evidence>
<feature type="compositionally biased region" description="Polar residues" evidence="16">
    <location>
        <begin position="668"/>
        <end position="685"/>
    </location>
</feature>
<keyword evidence="6" id="KW-0378">Hydrolase</keyword>
<dbReference type="PANTHER" id="PTHR11630">
    <property type="entry name" value="DNA REPLICATION LICENSING FACTOR MCM FAMILY MEMBER"/>
    <property type="match status" value="1"/>
</dbReference>
<keyword evidence="8 15" id="KW-0067">ATP-binding</keyword>
<evidence type="ECO:0000256" key="9">
    <source>
        <dbReference type="ARBA" id="ARBA00023125"/>
    </source>
</evidence>
<dbReference type="InterPro" id="IPR058768">
    <property type="entry name" value="MCM9_N"/>
</dbReference>
<dbReference type="SMART" id="SM00382">
    <property type="entry name" value="AAA"/>
    <property type="match status" value="1"/>
</dbReference>
<evidence type="ECO:0000256" key="1">
    <source>
        <dbReference type="ARBA" id="ARBA00004123"/>
    </source>
</evidence>
<evidence type="ECO:0000259" key="17">
    <source>
        <dbReference type="PROSITE" id="PS50051"/>
    </source>
</evidence>
<evidence type="ECO:0000256" key="3">
    <source>
        <dbReference type="ARBA" id="ARBA00012551"/>
    </source>
</evidence>
<dbReference type="PRINTS" id="PR01657">
    <property type="entry name" value="MCMFAMILY"/>
</dbReference>
<feature type="region of interest" description="Disordered" evidence="16">
    <location>
        <begin position="744"/>
        <end position="798"/>
    </location>
</feature>
<dbReference type="InterPro" id="IPR041562">
    <property type="entry name" value="MCM_lid"/>
</dbReference>
<dbReference type="InterPro" id="IPR003593">
    <property type="entry name" value="AAA+_ATPase"/>
</dbReference>
<dbReference type="InterPro" id="IPR027417">
    <property type="entry name" value="P-loop_NTPase"/>
</dbReference>
<evidence type="ECO:0000256" key="10">
    <source>
        <dbReference type="ARBA" id="ARBA00023204"/>
    </source>
</evidence>
<dbReference type="Pfam" id="PF17207">
    <property type="entry name" value="MCM_OB"/>
    <property type="match status" value="1"/>
</dbReference>
<evidence type="ECO:0000256" key="6">
    <source>
        <dbReference type="ARBA" id="ARBA00022801"/>
    </source>
</evidence>
<evidence type="ECO:0000256" key="5">
    <source>
        <dbReference type="ARBA" id="ARBA00022763"/>
    </source>
</evidence>
<evidence type="ECO:0000256" key="13">
    <source>
        <dbReference type="ARBA" id="ARBA00042301"/>
    </source>
</evidence>
<keyword evidence="10" id="KW-0234">DNA repair</keyword>
<evidence type="ECO:0000256" key="12">
    <source>
        <dbReference type="ARBA" id="ARBA00041085"/>
    </source>
</evidence>
<name>A0ABN8QLC8_9CNID</name>
<keyword evidence="19" id="KW-1185">Reference proteome</keyword>
<evidence type="ECO:0000256" key="16">
    <source>
        <dbReference type="SAM" id="MobiDB-lite"/>
    </source>
</evidence>
<dbReference type="InterPro" id="IPR031327">
    <property type="entry name" value="MCM"/>
</dbReference>
<keyword evidence="5" id="KW-0227">DNA damage</keyword>
<dbReference type="EMBL" id="CALNXK010000128">
    <property type="protein sequence ID" value="CAH3164121.1"/>
    <property type="molecule type" value="Genomic_DNA"/>
</dbReference>
<dbReference type="Pfam" id="PF00493">
    <property type="entry name" value="MCM"/>
    <property type="match status" value="1"/>
</dbReference>
<dbReference type="SMART" id="SM00350">
    <property type="entry name" value="MCM"/>
    <property type="match status" value="1"/>
</dbReference>
<feature type="compositionally biased region" description="Basic and acidic residues" evidence="16">
    <location>
        <begin position="780"/>
        <end position="791"/>
    </location>
</feature>
<dbReference type="InterPro" id="IPR033762">
    <property type="entry name" value="MCM_OB"/>
</dbReference>
<dbReference type="Proteomes" id="UP001159405">
    <property type="component" value="Unassembled WGS sequence"/>
</dbReference>
<dbReference type="Pfam" id="PF17855">
    <property type="entry name" value="MCM_lid"/>
    <property type="match status" value="1"/>
</dbReference>
<dbReference type="Gene3D" id="3.40.50.300">
    <property type="entry name" value="P-loop containing nucleotide triphosphate hydrolases"/>
    <property type="match status" value="1"/>
</dbReference>
<evidence type="ECO:0000313" key="19">
    <source>
        <dbReference type="Proteomes" id="UP001159405"/>
    </source>
</evidence>
<sequence length="903" mass="100405">MSQTNCQEEDHHLAVFQAFLEEHHRNDISRVLHADDPSDQYCVVVNALELFDSNIEVSQKILAEPNKMLPLFDAALSQAAVTIMQENTTQVSMSFKSNLHVRLSNLPICPELRRDTIPKSSDIGRFLAVSGTVIRVSTVKLLEYEREYICCRCKQVFGVKADFEQFYSIPKPTKCPSSKECNSNKFNCLSDGASEPKSCRDYQEIKIQEQVQKLAVGTIPRAMWVVLEDDLVDSCKAGDDVTICGVVMRRWKPVFVDSRCDLEVVLKANHLSVNNEQRAGVAVTEELKREFADFWQKYTNAPLQARNHILSSFCPQVYGLYAVKLAVALVLIGGVQRVDPSGTRVRGESHLLLVGDPGTGKSQFLKYAAKITPRSVLTTGIGSTSAGLTVAAVRDSGEWQLEAGALVLADGGLCCIDEFNSIQEHDRTCIHEAMEQQTISVAKAGMVCKLNTRTTILAATNPKGPYDPAECLSVNIAVASPLLSRFDLLLVLHDARNEEWDRIVSSFILEGKGLRTTGSSTDPLWSMEKMQAYFCYIKTLKPQLTPESNRILSRYYHCQRQADLRNAARTTIRLLESLIRLAQAHARLMFREFVTVQDAIVAVTCVECSMQNSALLGSMNALHTRFPDDPQEEYSRQAKLVLKRLNLEDMIRSIDTATSIENNKGDSAENSSDTENNLLSQNESLPANEEVRGGENKALNSAAEESDKVFSENEMSILNNPMDEVDSNEQLTGVFPISSSEIGTNDLVEENPNTAWHVSERKRKTSGQDEPTSANNLGDKGNKIVNDDASSKRPRLSTSLRTITNANENDSTKTIDHNATALMALEKSKRIIEMFSKKPATPSVVNTHENDCQAPSVVSSNIFVTEELDEDDLEDEWPTDLLSFKETEGNLNPNTLFRRRKGS</sequence>
<dbReference type="Pfam" id="PF26066">
    <property type="entry name" value="MCM9_N"/>
    <property type="match status" value="1"/>
</dbReference>
<keyword evidence="11" id="KW-0539">Nucleus</keyword>
<comment type="similarity">
    <text evidence="2 15">Belongs to the MCM family.</text>
</comment>
<dbReference type="Gene3D" id="2.40.50.140">
    <property type="entry name" value="Nucleic acid-binding proteins"/>
    <property type="match status" value="1"/>
</dbReference>
<comment type="subcellular location">
    <subcellularLocation>
        <location evidence="1">Nucleus</location>
    </subcellularLocation>
</comment>
<dbReference type="PROSITE" id="PS50051">
    <property type="entry name" value="MCM_2"/>
    <property type="match status" value="1"/>
</dbReference>
<protein>
    <recommendedName>
        <fullName evidence="12">DNA helicase MCM9</fullName>
        <ecNumber evidence="3">3.6.4.12</ecNumber>
    </recommendedName>
    <alternativeName>
        <fullName evidence="13">Minichromosome maintenance 9</fullName>
    </alternativeName>
</protein>
<comment type="catalytic activity">
    <reaction evidence="14">
        <text>ATP + H2O = ADP + phosphate + H(+)</text>
        <dbReference type="Rhea" id="RHEA:13065"/>
        <dbReference type="ChEBI" id="CHEBI:15377"/>
        <dbReference type="ChEBI" id="CHEBI:15378"/>
        <dbReference type="ChEBI" id="CHEBI:30616"/>
        <dbReference type="ChEBI" id="CHEBI:43474"/>
        <dbReference type="ChEBI" id="CHEBI:456216"/>
        <dbReference type="EC" id="3.6.4.12"/>
    </reaction>
</comment>